<accession>A0A0K2UJM5</accession>
<evidence type="ECO:0000313" key="1">
    <source>
        <dbReference type="EMBL" id="CDW38469.1"/>
    </source>
</evidence>
<dbReference type="AlphaFoldDB" id="A0A0K2UJM5"/>
<reference evidence="1" key="1">
    <citation type="submission" date="2014-05" db="EMBL/GenBank/DDBJ databases">
        <authorList>
            <person name="Chronopoulou M."/>
        </authorList>
    </citation>
    <scope>NUCLEOTIDE SEQUENCE</scope>
    <source>
        <tissue evidence="1">Whole organism</tissue>
    </source>
</reference>
<protein>
    <submittedName>
        <fullName evidence="1">Uncharacterized protein</fullName>
    </submittedName>
</protein>
<sequence length="71" mass="8161">MPIAPPANEVKIPYHSPIFLKLYFIITRIRNSYTHKGLTVCFLLEIIERCCRGNAMNRASLFHSKSLLAIK</sequence>
<name>A0A0K2UJM5_LEPSM</name>
<dbReference type="EMBL" id="HACA01021108">
    <property type="protein sequence ID" value="CDW38469.1"/>
    <property type="molecule type" value="Transcribed_RNA"/>
</dbReference>
<proteinExistence type="predicted"/>
<organism evidence="1">
    <name type="scientific">Lepeophtheirus salmonis</name>
    <name type="common">Salmon louse</name>
    <name type="synonym">Caligus salmonis</name>
    <dbReference type="NCBI Taxonomy" id="72036"/>
    <lineage>
        <taxon>Eukaryota</taxon>
        <taxon>Metazoa</taxon>
        <taxon>Ecdysozoa</taxon>
        <taxon>Arthropoda</taxon>
        <taxon>Crustacea</taxon>
        <taxon>Multicrustacea</taxon>
        <taxon>Hexanauplia</taxon>
        <taxon>Copepoda</taxon>
        <taxon>Siphonostomatoida</taxon>
        <taxon>Caligidae</taxon>
        <taxon>Lepeophtheirus</taxon>
    </lineage>
</organism>